<gene>
    <name evidence="3" type="ORF">E3P99_01955</name>
</gene>
<proteinExistence type="predicted"/>
<feature type="domain" description="Tubulin-folding cofactor D ARM repeats" evidence="2">
    <location>
        <begin position="274"/>
        <end position="471"/>
    </location>
</feature>
<dbReference type="InterPro" id="IPR016024">
    <property type="entry name" value="ARM-type_fold"/>
</dbReference>
<dbReference type="OrthoDB" id="1735853at2759"/>
<organism evidence="3 4">
    <name type="scientific">Wallemia hederae</name>
    <dbReference type="NCBI Taxonomy" id="1540922"/>
    <lineage>
        <taxon>Eukaryota</taxon>
        <taxon>Fungi</taxon>
        <taxon>Dikarya</taxon>
        <taxon>Basidiomycota</taxon>
        <taxon>Wallemiomycotina</taxon>
        <taxon>Wallemiomycetes</taxon>
        <taxon>Wallemiales</taxon>
        <taxon>Wallemiaceae</taxon>
        <taxon>Wallemia</taxon>
    </lineage>
</organism>
<name>A0A4T0FP85_9BASI</name>
<feature type="repeat" description="HEAT" evidence="1">
    <location>
        <begin position="286"/>
        <end position="323"/>
    </location>
</feature>
<dbReference type="Pfam" id="PF25767">
    <property type="entry name" value="ARM_TBCD_2nd"/>
    <property type="match status" value="1"/>
</dbReference>
<sequence length="1036" mass="115329">MEADELLSTFNHLQEYKRLLNIVLDGSVDDVRAKDSAVYQIGLILEIYQEQSYLLDPYLDEMLSPAINALSASISNQQSDATKNTLSKLVYTFTKTRGYKVISRFFPHSIPDLVLVMDAAQSFSDAIAWEFRYVVLLWLSIAIKLPFELAKIFPDRDVADELQRLCTTYFFHPGKEREGAVLAISRAFMRQDMRPSLHTFVEWCSQQLESKRDNAFVAPSILQFFCEILKVSQDTTAAELQATIETALQQTVDTTSTNPLLRKYHVKLTARLTSKLSADIDKVEETVGSLLEYLSDSDTIVRWSAAKHLSRLAKKLDDEGRRDILEALLSLYADGTNVEDATSDDFAQCDYSQVSENTWHGVTLALAECTRNGVVPNTFIPQLIPATLASLHFDLKKGAASVGSNTRDAAAYFFWSAARTIKAEHLSTVVDRVSINLIQKALFDREVHIRRAASAAFQELVGRTNLVKDGIDVLRAVDFFVVGVRRTAFLEAAVEVCEYPFYRDSIIPFVVKNVTTHWDFDVRKLASQFLGSVCKKHPQLVSEVVEALLPRIATTDPILLHGSLATLHQLASAFPSDKALHDRISTQLHKIQLWVFQTPRFSPVLEVCNNAIAAVSNTESASGHKEVSLKIINAGLTHKSEVVRYAAANALGALSRSVDCSGEVKTMMKEFDAAEDVHQQAIALALGYVRYTDSETHTQALECLTRITTTKSLVIECRVNAYDSLAKLCLSAVSADERKDILHTLYDGLWDYTVDQRGDVGAWVRQSCARGLSMCICAHHSQIDTAFIEMATSRLVGISLDNIYTSRCIAIEELGRMVEFTTSALATPLGDFISQTRQLTQDVYSSDKIYECVVPLYSACGEVRDGILMGLALAIISKNEVSVYSARRTVISIAEMLQNDVLSRTLTLADVHTKTSFFTGLANLVYVVADECSLHASHLPQLLAFNHKYCQKSKVITRITVGLKLVAVLYFKYEFAGAGDAVRTYLAHPLPRIRGTAAEEIYIQAQSSSNEHTKLLDWLMDTDWLGKAVKMTEVPL</sequence>
<dbReference type="GO" id="GO:0048487">
    <property type="term" value="F:beta-tubulin binding"/>
    <property type="evidence" value="ECO:0007669"/>
    <property type="project" value="InterPro"/>
</dbReference>
<comment type="caution">
    <text evidence="3">The sequence shown here is derived from an EMBL/GenBank/DDBJ whole genome shotgun (WGS) entry which is preliminary data.</text>
</comment>
<dbReference type="SUPFAM" id="SSF48371">
    <property type="entry name" value="ARM repeat"/>
    <property type="match status" value="2"/>
</dbReference>
<dbReference type="Proteomes" id="UP000310189">
    <property type="component" value="Unassembled WGS sequence"/>
</dbReference>
<dbReference type="InterPro" id="IPR033162">
    <property type="entry name" value="TBCD"/>
</dbReference>
<protein>
    <recommendedName>
        <fullName evidence="2">Tubulin-folding cofactor D ARM repeats domain-containing protein</fullName>
    </recommendedName>
</protein>
<reference evidence="3 4" key="1">
    <citation type="submission" date="2019-03" db="EMBL/GenBank/DDBJ databases">
        <title>Sequencing 23 genomes of Wallemia ichthyophaga.</title>
        <authorList>
            <person name="Gostincar C."/>
        </authorList>
    </citation>
    <scope>NUCLEOTIDE SEQUENCE [LARGE SCALE GENOMIC DNA]</scope>
    <source>
        <strain evidence="3 4">EXF-5753</strain>
    </source>
</reference>
<dbReference type="AlphaFoldDB" id="A0A4T0FP85"/>
<dbReference type="GO" id="GO:0007023">
    <property type="term" value="P:post-chaperonin tubulin folding pathway"/>
    <property type="evidence" value="ECO:0007669"/>
    <property type="project" value="InterPro"/>
</dbReference>
<dbReference type="Gene3D" id="1.25.10.10">
    <property type="entry name" value="Leucine-rich Repeat Variant"/>
    <property type="match status" value="2"/>
</dbReference>
<dbReference type="GO" id="GO:0007021">
    <property type="term" value="P:tubulin complex assembly"/>
    <property type="evidence" value="ECO:0007669"/>
    <property type="project" value="InterPro"/>
</dbReference>
<accession>A0A4T0FP85</accession>
<dbReference type="InterPro" id="IPR021133">
    <property type="entry name" value="HEAT_type_2"/>
</dbReference>
<dbReference type="InterPro" id="IPR058033">
    <property type="entry name" value="ARM_TBCD_2nd"/>
</dbReference>
<dbReference type="Pfam" id="PF23579">
    <property type="entry name" value="ARM_TBCD"/>
    <property type="match status" value="1"/>
</dbReference>
<evidence type="ECO:0000313" key="3">
    <source>
        <dbReference type="EMBL" id="TIA89665.1"/>
    </source>
</evidence>
<keyword evidence="4" id="KW-1185">Reference proteome</keyword>
<evidence type="ECO:0000256" key="1">
    <source>
        <dbReference type="PROSITE-ProRule" id="PRU00103"/>
    </source>
</evidence>
<dbReference type="PANTHER" id="PTHR12658:SF0">
    <property type="entry name" value="TUBULIN-SPECIFIC CHAPERONE D"/>
    <property type="match status" value="1"/>
</dbReference>
<dbReference type="GO" id="GO:0000226">
    <property type="term" value="P:microtubule cytoskeleton organization"/>
    <property type="evidence" value="ECO:0007669"/>
    <property type="project" value="TreeGrafter"/>
</dbReference>
<dbReference type="InterPro" id="IPR011989">
    <property type="entry name" value="ARM-like"/>
</dbReference>
<evidence type="ECO:0000259" key="2">
    <source>
        <dbReference type="Pfam" id="PF25767"/>
    </source>
</evidence>
<dbReference type="EMBL" id="SPNW01000025">
    <property type="protein sequence ID" value="TIA89665.1"/>
    <property type="molecule type" value="Genomic_DNA"/>
</dbReference>
<dbReference type="PANTHER" id="PTHR12658">
    <property type="entry name" value="BETA-TUBULIN COFACTOR D"/>
    <property type="match status" value="1"/>
</dbReference>
<evidence type="ECO:0000313" key="4">
    <source>
        <dbReference type="Proteomes" id="UP000310189"/>
    </source>
</evidence>
<dbReference type="GO" id="GO:0005096">
    <property type="term" value="F:GTPase activator activity"/>
    <property type="evidence" value="ECO:0007669"/>
    <property type="project" value="InterPro"/>
</dbReference>
<dbReference type="PROSITE" id="PS50077">
    <property type="entry name" value="HEAT_REPEAT"/>
    <property type="match status" value="1"/>
</dbReference>